<dbReference type="PROSITE" id="PS00036">
    <property type="entry name" value="BZIP_BASIC"/>
    <property type="match status" value="1"/>
</dbReference>
<dbReference type="AlphaFoldDB" id="A0A8B9KCL5"/>
<dbReference type="SMART" id="SM00338">
    <property type="entry name" value="BRLZ"/>
    <property type="match status" value="1"/>
</dbReference>
<dbReference type="InterPro" id="IPR004827">
    <property type="entry name" value="bZIP"/>
</dbReference>
<dbReference type="CDD" id="cd14721">
    <property type="entry name" value="bZIP_Fos"/>
    <property type="match status" value="1"/>
</dbReference>
<evidence type="ECO:0000259" key="2">
    <source>
        <dbReference type="PROSITE" id="PS50217"/>
    </source>
</evidence>
<accession>A0A8B9KCL5</accession>
<dbReference type="Gene3D" id="1.20.5.170">
    <property type="match status" value="1"/>
</dbReference>
<dbReference type="PRINTS" id="PR00042">
    <property type="entry name" value="LEUZIPPRFOS"/>
</dbReference>
<organism evidence="3 4">
    <name type="scientific">Astyanax mexicanus</name>
    <name type="common">Blind cave fish</name>
    <name type="synonym">Astyanax fasciatus mexicanus</name>
    <dbReference type="NCBI Taxonomy" id="7994"/>
    <lineage>
        <taxon>Eukaryota</taxon>
        <taxon>Metazoa</taxon>
        <taxon>Chordata</taxon>
        <taxon>Craniata</taxon>
        <taxon>Vertebrata</taxon>
        <taxon>Euteleostomi</taxon>
        <taxon>Actinopterygii</taxon>
        <taxon>Neopterygii</taxon>
        <taxon>Teleostei</taxon>
        <taxon>Ostariophysi</taxon>
        <taxon>Characiformes</taxon>
        <taxon>Characoidei</taxon>
        <taxon>Acestrorhamphidae</taxon>
        <taxon>Acestrorhamphinae</taxon>
        <taxon>Astyanax</taxon>
    </lineage>
</organism>
<dbReference type="GO" id="GO:0000981">
    <property type="term" value="F:DNA-binding transcription factor activity, RNA polymerase II-specific"/>
    <property type="evidence" value="ECO:0007669"/>
    <property type="project" value="TreeGrafter"/>
</dbReference>
<dbReference type="GO" id="GO:0005634">
    <property type="term" value="C:nucleus"/>
    <property type="evidence" value="ECO:0007669"/>
    <property type="project" value="TreeGrafter"/>
</dbReference>
<dbReference type="GO" id="GO:0000978">
    <property type="term" value="F:RNA polymerase II cis-regulatory region sequence-specific DNA binding"/>
    <property type="evidence" value="ECO:0007669"/>
    <property type="project" value="TreeGrafter"/>
</dbReference>
<name>A0A8B9KCL5_ASTMX</name>
<dbReference type="PROSITE" id="PS50217">
    <property type="entry name" value="BZIP"/>
    <property type="match status" value="1"/>
</dbReference>
<evidence type="ECO:0000256" key="1">
    <source>
        <dbReference type="SAM" id="MobiDB-lite"/>
    </source>
</evidence>
<dbReference type="PANTHER" id="PTHR23351">
    <property type="entry name" value="FOS TRANSCRIPTION FACTOR-RELATED"/>
    <property type="match status" value="1"/>
</dbReference>
<protein>
    <submittedName>
        <fullName evidence="3">Si:ch211-153j24.3</fullName>
    </submittedName>
</protein>
<dbReference type="InterPro" id="IPR046347">
    <property type="entry name" value="bZIP_sf"/>
</dbReference>
<dbReference type="FunFam" id="1.20.5.170:FF:000006">
    <property type="entry name" value="fos-related antigen 2 isoform X1"/>
    <property type="match status" value="1"/>
</dbReference>
<evidence type="ECO:0000313" key="3">
    <source>
        <dbReference type="Ensembl" id="ENSAMXP00005034780.1"/>
    </source>
</evidence>
<feature type="compositionally biased region" description="Polar residues" evidence="1">
    <location>
        <begin position="1"/>
        <end position="12"/>
    </location>
</feature>
<feature type="region of interest" description="Disordered" evidence="1">
    <location>
        <begin position="265"/>
        <end position="288"/>
    </location>
</feature>
<dbReference type="Pfam" id="PF00170">
    <property type="entry name" value="bZIP_1"/>
    <property type="match status" value="1"/>
</dbReference>
<feature type="compositionally biased region" description="Basic residues" evidence="1">
    <location>
        <begin position="18"/>
        <end position="27"/>
    </location>
</feature>
<sequence>MVLSTDISSVSPCSGAAKQRRAQKRAKASAAKTGHGGPAGRRKGQKEQLSPEEEERRKIRRERNKLAAAKCRNRRRELTDSLQAETDSLEEEKAALQAEITSLMKEKEQLELLLTAHQPHCKIPEEMQEEEEEDMSEDLDKTPTSPLGLHEVPTGPQELEPTGPIILGDSDVLLCSSAELEPYIDAKEVPMENLGSKLGGMEDDNDDDMDLLVPDIDLSASLGLTEWETLYMTIGGSLDPLSTPTLSPGCSAGAVPVFDFPNLSTGGSEDGKVPKAKAGGDNSTLLAL</sequence>
<evidence type="ECO:0000313" key="4">
    <source>
        <dbReference type="Proteomes" id="UP000694621"/>
    </source>
</evidence>
<proteinExistence type="predicted"/>
<dbReference type="PANTHER" id="PTHR23351:SF52">
    <property type="entry name" value="PROTO-ONCOGENE C-FOS-RELATED"/>
    <property type="match status" value="1"/>
</dbReference>
<dbReference type="Ensembl" id="ENSAMXT00005037942.1">
    <property type="protein sequence ID" value="ENSAMXP00005034780.1"/>
    <property type="gene ID" value="ENSAMXG00005016746.1"/>
</dbReference>
<dbReference type="Proteomes" id="UP000694621">
    <property type="component" value="Unplaced"/>
</dbReference>
<dbReference type="SUPFAM" id="SSF57959">
    <property type="entry name" value="Leucine zipper domain"/>
    <property type="match status" value="1"/>
</dbReference>
<dbReference type="InterPro" id="IPR000837">
    <property type="entry name" value="AP-1"/>
</dbReference>
<reference evidence="3" key="1">
    <citation type="submission" date="2025-08" db="UniProtKB">
        <authorList>
            <consortium name="Ensembl"/>
        </authorList>
    </citation>
    <scope>IDENTIFICATION</scope>
</reference>
<feature type="region of interest" description="Disordered" evidence="1">
    <location>
        <begin position="1"/>
        <end position="90"/>
    </location>
</feature>
<feature type="domain" description="BZIP" evidence="2">
    <location>
        <begin position="54"/>
        <end position="117"/>
    </location>
</feature>